<comment type="similarity">
    <text evidence="1">Belongs to the universal stress protein A family.</text>
</comment>
<proteinExistence type="inferred from homology"/>
<keyword evidence="4" id="KW-1185">Reference proteome</keyword>
<gene>
    <name evidence="3" type="ORF">GCM10009720_11300</name>
</gene>
<reference evidence="3 4" key="1">
    <citation type="journal article" date="2019" name="Int. J. Syst. Evol. Microbiol.">
        <title>The Global Catalogue of Microorganisms (GCM) 10K type strain sequencing project: providing services to taxonomists for standard genome sequencing and annotation.</title>
        <authorList>
            <consortium name="The Broad Institute Genomics Platform"/>
            <consortium name="The Broad Institute Genome Sequencing Center for Infectious Disease"/>
            <person name="Wu L."/>
            <person name="Ma J."/>
        </authorList>
    </citation>
    <scope>NUCLEOTIDE SEQUENCE [LARGE SCALE GENOMIC DNA]</scope>
    <source>
        <strain evidence="3 4">JCM 13595</strain>
    </source>
</reference>
<dbReference type="PRINTS" id="PR01438">
    <property type="entry name" value="UNVRSLSTRESS"/>
</dbReference>
<evidence type="ECO:0000259" key="2">
    <source>
        <dbReference type="Pfam" id="PF00582"/>
    </source>
</evidence>
<dbReference type="Proteomes" id="UP001501461">
    <property type="component" value="Unassembled WGS sequence"/>
</dbReference>
<evidence type="ECO:0000313" key="4">
    <source>
        <dbReference type="Proteomes" id="UP001501461"/>
    </source>
</evidence>
<dbReference type="EMBL" id="BAAAMN010000017">
    <property type="protein sequence ID" value="GAA2032640.1"/>
    <property type="molecule type" value="Genomic_DNA"/>
</dbReference>
<dbReference type="Pfam" id="PF00582">
    <property type="entry name" value="Usp"/>
    <property type="match status" value="2"/>
</dbReference>
<feature type="domain" description="UspA" evidence="2">
    <location>
        <begin position="10"/>
        <end position="141"/>
    </location>
</feature>
<dbReference type="Gene3D" id="3.40.50.620">
    <property type="entry name" value="HUPs"/>
    <property type="match status" value="2"/>
</dbReference>
<dbReference type="PANTHER" id="PTHR46268">
    <property type="entry name" value="STRESS RESPONSE PROTEIN NHAX"/>
    <property type="match status" value="1"/>
</dbReference>
<evidence type="ECO:0000256" key="1">
    <source>
        <dbReference type="ARBA" id="ARBA00008791"/>
    </source>
</evidence>
<dbReference type="RefSeq" id="WP_343956640.1">
    <property type="nucleotide sequence ID" value="NZ_BAAAMN010000017.1"/>
</dbReference>
<dbReference type="SUPFAM" id="SSF52402">
    <property type="entry name" value="Adenine nucleotide alpha hydrolases-like"/>
    <property type="match status" value="2"/>
</dbReference>
<evidence type="ECO:0000313" key="3">
    <source>
        <dbReference type="EMBL" id="GAA2032640.1"/>
    </source>
</evidence>
<organism evidence="3 4">
    <name type="scientific">Yaniella flava</name>
    <dbReference type="NCBI Taxonomy" id="287930"/>
    <lineage>
        <taxon>Bacteria</taxon>
        <taxon>Bacillati</taxon>
        <taxon>Actinomycetota</taxon>
        <taxon>Actinomycetes</taxon>
        <taxon>Micrococcales</taxon>
        <taxon>Micrococcaceae</taxon>
        <taxon>Yaniella</taxon>
    </lineage>
</organism>
<dbReference type="PANTHER" id="PTHR46268:SF6">
    <property type="entry name" value="UNIVERSAL STRESS PROTEIN UP12"/>
    <property type="match status" value="1"/>
</dbReference>
<comment type="caution">
    <text evidence="3">The sequence shown here is derived from an EMBL/GenBank/DDBJ whole genome shotgun (WGS) entry which is preliminary data.</text>
</comment>
<sequence length="324" mass="34402">MDHISGNEVSRVVVGVDGSEHSERAFDMALTIARRRQYSLKVITTYTEPGYEYIPPSMHGMAREQAQRDLDDVLVRAEGVEVEVSSQAIEGDAAGVLTAESSQAALVVVGKRGRSRFAGRFLGSVSASVAAYSRCPSLIVPEDRGSEEHLETQFSRLSGQRELTEFGVIPSEELDDATDFSGSVVVGVDVDVDPAELVLQAAQYAEGHDATLILVSAQPFSSSLWLPISPIYGAEIPDLRQGVATRLAEVANHVAEQTKIPVSWRFFDASPADALAGASQTAHAVVVGTRGRGGFTGLLLGSVSQAVLNRAVAPVLVIPTTSGR</sequence>
<dbReference type="InterPro" id="IPR006015">
    <property type="entry name" value="Universal_stress_UspA"/>
</dbReference>
<protein>
    <submittedName>
        <fullName evidence="3">Universal stress protein</fullName>
    </submittedName>
</protein>
<feature type="domain" description="UspA" evidence="2">
    <location>
        <begin position="184"/>
        <end position="319"/>
    </location>
</feature>
<name>A0ABN2UAX1_9MICC</name>
<dbReference type="CDD" id="cd00293">
    <property type="entry name" value="USP-like"/>
    <property type="match status" value="1"/>
</dbReference>
<accession>A0ABN2UAX1</accession>
<dbReference type="InterPro" id="IPR006016">
    <property type="entry name" value="UspA"/>
</dbReference>
<dbReference type="InterPro" id="IPR014729">
    <property type="entry name" value="Rossmann-like_a/b/a_fold"/>
</dbReference>